<evidence type="ECO:0000313" key="5">
    <source>
        <dbReference type="Proteomes" id="UP000046155"/>
    </source>
</evidence>
<feature type="domain" description="Fe/B12 periplasmic-binding" evidence="3">
    <location>
        <begin position="59"/>
        <end position="202"/>
    </location>
</feature>
<comment type="similarity">
    <text evidence="1">Belongs to the bacterial solute-binding protein 8 family.</text>
</comment>
<organism evidence="4 5">
    <name type="scientific">Syntrophaceticus schinkii</name>
    <dbReference type="NCBI Taxonomy" id="499207"/>
    <lineage>
        <taxon>Bacteria</taxon>
        <taxon>Bacillati</taxon>
        <taxon>Bacillota</taxon>
        <taxon>Clostridia</taxon>
        <taxon>Thermoanaerobacterales</taxon>
        <taxon>Thermoanaerobacterales Family III. Incertae Sedis</taxon>
        <taxon>Syntrophaceticus</taxon>
    </lineage>
</organism>
<dbReference type="PANTHER" id="PTHR30535:SF34">
    <property type="entry name" value="MOLYBDATE-BINDING PROTEIN MOLA"/>
    <property type="match status" value="1"/>
</dbReference>
<dbReference type="Proteomes" id="UP000046155">
    <property type="component" value="Unassembled WGS sequence"/>
</dbReference>
<evidence type="ECO:0000259" key="3">
    <source>
        <dbReference type="PROSITE" id="PS50983"/>
    </source>
</evidence>
<evidence type="ECO:0000256" key="2">
    <source>
        <dbReference type="SAM" id="SignalP"/>
    </source>
</evidence>
<sequence>MRKPKTFIILLAAISLLLTCCLVGCGKEQEQDTGGSSDTVHTVVDMAGREVTVPNKIDKVFSTNPPGAILLYTLDPDLMIGWNYSLGEAEKRFILPQCHNLPNLGGWMAKGTCNTEELLKIKPDLIIYMGDTDQVAAHLANNIQNEVDIPVVVVDSDIKNMEKAYEFIGKLLNQEKQAKTLGTYCRETLGEIQSKSKKNYRG</sequence>
<dbReference type="GO" id="GO:0071281">
    <property type="term" value="P:cellular response to iron ion"/>
    <property type="evidence" value="ECO:0007669"/>
    <property type="project" value="TreeGrafter"/>
</dbReference>
<evidence type="ECO:0000256" key="1">
    <source>
        <dbReference type="ARBA" id="ARBA00008814"/>
    </source>
</evidence>
<feature type="signal peptide" evidence="2">
    <location>
        <begin position="1"/>
        <end position="26"/>
    </location>
</feature>
<dbReference type="InterPro" id="IPR050902">
    <property type="entry name" value="ABC_Transporter_SBP"/>
</dbReference>
<protein>
    <submittedName>
        <fullName evidence="4">Periplasmic binding protein</fullName>
    </submittedName>
</protein>
<dbReference type="AlphaFoldDB" id="A0A0B7MK81"/>
<feature type="chain" id="PRO_5002137446" evidence="2">
    <location>
        <begin position="27"/>
        <end position="202"/>
    </location>
</feature>
<dbReference type="RefSeq" id="WP_198142177.1">
    <property type="nucleotide sequence ID" value="NZ_CDRZ01000086.1"/>
</dbReference>
<proteinExistence type="inferred from homology"/>
<evidence type="ECO:0000313" key="4">
    <source>
        <dbReference type="EMBL" id="CEO88336.1"/>
    </source>
</evidence>
<dbReference type="EMBL" id="CDRZ01000086">
    <property type="protein sequence ID" value="CEO88336.1"/>
    <property type="molecule type" value="Genomic_DNA"/>
</dbReference>
<keyword evidence="5" id="KW-1185">Reference proteome</keyword>
<gene>
    <name evidence="4" type="ORF">SSCH_1760010</name>
</gene>
<name>A0A0B7MK81_9FIRM</name>
<accession>A0A0B7MK81</accession>
<dbReference type="PANTHER" id="PTHR30535">
    <property type="entry name" value="VITAMIN B12-BINDING PROTEIN"/>
    <property type="match status" value="1"/>
</dbReference>
<dbReference type="InterPro" id="IPR002491">
    <property type="entry name" value="ABC_transptr_periplasmic_BD"/>
</dbReference>
<reference evidence="5" key="1">
    <citation type="submission" date="2015-01" db="EMBL/GenBank/DDBJ databases">
        <authorList>
            <person name="Manzoor Shahid"/>
            <person name="Zubair Saima"/>
        </authorList>
    </citation>
    <scope>NUCLEOTIDE SEQUENCE [LARGE SCALE GENOMIC DNA]</scope>
    <source>
        <strain evidence="5">Sp3</strain>
    </source>
</reference>
<dbReference type="PROSITE" id="PS50983">
    <property type="entry name" value="FE_B12_PBP"/>
    <property type="match status" value="1"/>
</dbReference>
<dbReference type="Gene3D" id="3.40.50.1980">
    <property type="entry name" value="Nitrogenase molybdenum iron protein domain"/>
    <property type="match status" value="1"/>
</dbReference>
<dbReference type="SUPFAM" id="SSF53807">
    <property type="entry name" value="Helical backbone' metal receptor"/>
    <property type="match status" value="1"/>
</dbReference>
<keyword evidence="2" id="KW-0732">Signal</keyword>